<dbReference type="InterPro" id="IPR029033">
    <property type="entry name" value="His_PPase_superfam"/>
</dbReference>
<evidence type="ECO:0000313" key="1">
    <source>
        <dbReference type="EMBL" id="RKR07689.1"/>
    </source>
</evidence>
<dbReference type="Proteomes" id="UP000281975">
    <property type="component" value="Unassembled WGS sequence"/>
</dbReference>
<sequence length="190" mass="20454">MTRRLTLIAPAATAAQRLGRLPADEPIELPTGARPPRIDGPQVAACFRAPELQARQTAEWLGFEATTEATLGNLDIGRWQGHSLESLAGEDPDGLARWLRDPAAAPHGGESIEQLCQRIAPWLTTLATGHTLMVTHSAVIRAFMLAAMEAPAHSYFGLDVAPLTLTRLEDSTRWRVRCSGVALDSSVKGS</sequence>
<proteinExistence type="predicted"/>
<name>A0A420X1V2_9GAMM</name>
<organism evidence="1 2">
    <name type="scientific">Kushneria sinocarnis</name>
    <dbReference type="NCBI Taxonomy" id="595502"/>
    <lineage>
        <taxon>Bacteria</taxon>
        <taxon>Pseudomonadati</taxon>
        <taxon>Pseudomonadota</taxon>
        <taxon>Gammaproteobacteria</taxon>
        <taxon>Oceanospirillales</taxon>
        <taxon>Halomonadaceae</taxon>
        <taxon>Kushneria</taxon>
    </lineage>
</organism>
<dbReference type="RefSeq" id="WP_121170944.1">
    <property type="nucleotide sequence ID" value="NZ_RBIN01000001.1"/>
</dbReference>
<dbReference type="AlphaFoldDB" id="A0A420X1V2"/>
<reference evidence="1 2" key="1">
    <citation type="submission" date="2018-10" db="EMBL/GenBank/DDBJ databases">
        <title>Genomic Encyclopedia of Type Strains, Phase IV (KMG-IV): sequencing the most valuable type-strain genomes for metagenomic binning, comparative biology and taxonomic classification.</title>
        <authorList>
            <person name="Goeker M."/>
        </authorList>
    </citation>
    <scope>NUCLEOTIDE SEQUENCE [LARGE SCALE GENOMIC DNA]</scope>
    <source>
        <strain evidence="1 2">DSM 23229</strain>
    </source>
</reference>
<dbReference type="SUPFAM" id="SSF53254">
    <property type="entry name" value="Phosphoglycerate mutase-like"/>
    <property type="match status" value="1"/>
</dbReference>
<dbReference type="OrthoDB" id="9783269at2"/>
<gene>
    <name evidence="1" type="ORF">C7446_0505</name>
</gene>
<comment type="caution">
    <text evidence="1">The sequence shown here is derived from an EMBL/GenBank/DDBJ whole genome shotgun (WGS) entry which is preliminary data.</text>
</comment>
<protein>
    <submittedName>
        <fullName evidence="1">Broad specificity phosphatase PhoE</fullName>
    </submittedName>
</protein>
<dbReference type="EMBL" id="RBIN01000001">
    <property type="protein sequence ID" value="RKR07689.1"/>
    <property type="molecule type" value="Genomic_DNA"/>
</dbReference>
<dbReference type="Gene3D" id="3.40.50.1240">
    <property type="entry name" value="Phosphoglycerate mutase-like"/>
    <property type="match status" value="1"/>
</dbReference>
<dbReference type="InterPro" id="IPR013078">
    <property type="entry name" value="His_Pase_superF_clade-1"/>
</dbReference>
<accession>A0A420X1V2</accession>
<keyword evidence="2" id="KW-1185">Reference proteome</keyword>
<evidence type="ECO:0000313" key="2">
    <source>
        <dbReference type="Proteomes" id="UP000281975"/>
    </source>
</evidence>
<dbReference type="Pfam" id="PF00300">
    <property type="entry name" value="His_Phos_1"/>
    <property type="match status" value="1"/>
</dbReference>